<dbReference type="AlphaFoldDB" id="A0A8S9IWR5"/>
<reference evidence="2" key="1">
    <citation type="submission" date="2019-12" db="EMBL/GenBank/DDBJ databases">
        <title>Genome sequencing and annotation of Brassica cretica.</title>
        <authorList>
            <person name="Studholme D.J."/>
            <person name="Sarris P.F."/>
        </authorList>
    </citation>
    <scope>NUCLEOTIDE SEQUENCE</scope>
    <source>
        <strain evidence="2">PFS-102/07</strain>
        <tissue evidence="2">Leaf</tissue>
    </source>
</reference>
<proteinExistence type="predicted"/>
<feature type="region of interest" description="Disordered" evidence="1">
    <location>
        <begin position="1"/>
        <end position="21"/>
    </location>
</feature>
<protein>
    <submittedName>
        <fullName evidence="2">Uncharacterized protein</fullName>
    </submittedName>
</protein>
<dbReference type="EMBL" id="QGKY02001015">
    <property type="protein sequence ID" value="KAF2574174.1"/>
    <property type="molecule type" value="Genomic_DNA"/>
</dbReference>
<name>A0A8S9IWR5_BRACR</name>
<organism evidence="2">
    <name type="scientific">Brassica cretica</name>
    <name type="common">Mustard</name>
    <dbReference type="NCBI Taxonomy" id="69181"/>
    <lineage>
        <taxon>Eukaryota</taxon>
        <taxon>Viridiplantae</taxon>
        <taxon>Streptophyta</taxon>
        <taxon>Embryophyta</taxon>
        <taxon>Tracheophyta</taxon>
        <taxon>Spermatophyta</taxon>
        <taxon>Magnoliopsida</taxon>
        <taxon>eudicotyledons</taxon>
        <taxon>Gunneridae</taxon>
        <taxon>Pentapetalae</taxon>
        <taxon>rosids</taxon>
        <taxon>malvids</taxon>
        <taxon>Brassicales</taxon>
        <taxon>Brassicaceae</taxon>
        <taxon>Brassiceae</taxon>
        <taxon>Brassica</taxon>
    </lineage>
</organism>
<sequence length="96" mass="10645">MSLEGRTAPKNVPDSKKVSQKRRVRIISCKKNSNMKGVRLRVSIQTIRIIEKVSIDTNYGLSIDTPFSPSIDATTELSIDVPSTKLYRTGFTCSIG</sequence>
<gene>
    <name evidence="2" type="ORF">F2Q70_00003888</name>
</gene>
<evidence type="ECO:0000313" key="2">
    <source>
        <dbReference type="EMBL" id="KAF2574174.1"/>
    </source>
</evidence>
<accession>A0A8S9IWR5</accession>
<comment type="caution">
    <text evidence="2">The sequence shown here is derived from an EMBL/GenBank/DDBJ whole genome shotgun (WGS) entry which is preliminary data.</text>
</comment>
<evidence type="ECO:0000256" key="1">
    <source>
        <dbReference type="SAM" id="MobiDB-lite"/>
    </source>
</evidence>